<dbReference type="Gene3D" id="1.20.1080.10">
    <property type="entry name" value="Glycerol uptake facilitator protein"/>
    <property type="match status" value="1"/>
</dbReference>
<comment type="subcellular location">
    <subcellularLocation>
        <location evidence="1">Membrane</location>
        <topology evidence="1">Multi-pass membrane protein</topology>
    </subcellularLocation>
</comment>
<organism evidence="7 8">
    <name type="scientific">Pseudomonas vanderleydeniana</name>
    <dbReference type="NCBI Taxonomy" id="2745495"/>
    <lineage>
        <taxon>Bacteria</taxon>
        <taxon>Pseudomonadati</taxon>
        <taxon>Pseudomonadota</taxon>
        <taxon>Gammaproteobacteria</taxon>
        <taxon>Pseudomonadales</taxon>
        <taxon>Pseudomonadaceae</taxon>
        <taxon>Pseudomonas</taxon>
    </lineage>
</organism>
<dbReference type="InterPro" id="IPR000292">
    <property type="entry name" value="For/NO2_transpt"/>
</dbReference>
<keyword evidence="8" id="KW-1185">Reference proteome</keyword>
<evidence type="ECO:0000256" key="4">
    <source>
        <dbReference type="ARBA" id="ARBA00023136"/>
    </source>
</evidence>
<dbReference type="KEGG" id="pvw:HU752_030510"/>
<evidence type="ECO:0000256" key="6">
    <source>
        <dbReference type="SAM" id="Phobius"/>
    </source>
</evidence>
<dbReference type="Pfam" id="PF01226">
    <property type="entry name" value="Form_Nir_trans"/>
    <property type="match status" value="1"/>
</dbReference>
<keyword evidence="4 6" id="KW-0472">Membrane</keyword>
<dbReference type="AlphaFoldDB" id="A0A9E6PKD3"/>
<feature type="compositionally biased region" description="Basic and acidic residues" evidence="5">
    <location>
        <begin position="1"/>
        <end position="20"/>
    </location>
</feature>
<evidence type="ECO:0000313" key="7">
    <source>
        <dbReference type="EMBL" id="QXI28164.1"/>
    </source>
</evidence>
<dbReference type="PANTHER" id="PTHR30520:SF2">
    <property type="entry name" value="INNER MEMBRANE PROTEIN YFDC"/>
    <property type="match status" value="1"/>
</dbReference>
<dbReference type="GO" id="GO:0015499">
    <property type="term" value="F:formate transmembrane transporter activity"/>
    <property type="evidence" value="ECO:0007669"/>
    <property type="project" value="TreeGrafter"/>
</dbReference>
<reference evidence="7 8" key="1">
    <citation type="journal article" date="2020" name="Microorganisms">
        <title>Reliable Identification of Environmental Pseudomonas Isolates Using the rpoD Gene.</title>
        <authorList>
            <consortium name="The Broad Institute Genome Sequencing Platform"/>
            <person name="Girard L."/>
            <person name="Lood C."/>
            <person name="Rokni-Zadeh H."/>
            <person name="van Noort V."/>
            <person name="Lavigne R."/>
            <person name="De Mot R."/>
        </authorList>
    </citation>
    <scope>NUCLEOTIDE SEQUENCE [LARGE SCALE GENOMIC DNA]</scope>
    <source>
        <strain evidence="7 8">RW8P3</strain>
    </source>
</reference>
<dbReference type="EMBL" id="CP077093">
    <property type="protein sequence ID" value="QXI28164.1"/>
    <property type="molecule type" value="Genomic_DNA"/>
</dbReference>
<feature type="region of interest" description="Disordered" evidence="5">
    <location>
        <begin position="1"/>
        <end position="25"/>
    </location>
</feature>
<feature type="transmembrane region" description="Helical" evidence="6">
    <location>
        <begin position="47"/>
        <end position="68"/>
    </location>
</feature>
<keyword evidence="3 6" id="KW-1133">Transmembrane helix</keyword>
<feature type="transmembrane region" description="Helical" evidence="6">
    <location>
        <begin position="80"/>
        <end position="99"/>
    </location>
</feature>
<dbReference type="PANTHER" id="PTHR30520">
    <property type="entry name" value="FORMATE TRANSPORTER-RELATED"/>
    <property type="match status" value="1"/>
</dbReference>
<protein>
    <submittedName>
        <fullName evidence="7">Formate/nitrite transporter family protein</fullName>
    </submittedName>
</protein>
<accession>A0A9E6PKD3</accession>
<evidence type="ECO:0000256" key="3">
    <source>
        <dbReference type="ARBA" id="ARBA00022989"/>
    </source>
</evidence>
<keyword evidence="2 6" id="KW-0812">Transmembrane</keyword>
<evidence type="ECO:0000256" key="1">
    <source>
        <dbReference type="ARBA" id="ARBA00004141"/>
    </source>
</evidence>
<dbReference type="Proteomes" id="UP000634530">
    <property type="component" value="Chromosome"/>
</dbReference>
<dbReference type="RefSeq" id="WP_186686740.1">
    <property type="nucleotide sequence ID" value="NZ_CP077093.1"/>
</dbReference>
<evidence type="ECO:0000256" key="2">
    <source>
        <dbReference type="ARBA" id="ARBA00022692"/>
    </source>
</evidence>
<feature type="transmembrane region" description="Helical" evidence="6">
    <location>
        <begin position="178"/>
        <end position="197"/>
    </location>
</feature>
<feature type="transmembrane region" description="Helical" evidence="6">
    <location>
        <begin position="130"/>
        <end position="150"/>
    </location>
</feature>
<reference evidence="7 8" key="2">
    <citation type="journal article" date="2021" name="Microorganisms">
        <title>The Ever-Expanding Pseudomonas Genus: Description of 43 New Species and Partition of the Pseudomonas putida Group.</title>
        <authorList>
            <person name="Girard L."/>
            <person name="Lood C."/>
            <person name="Hofte M."/>
            <person name="Vandamme P."/>
            <person name="Rokni-Zadeh H."/>
            <person name="van Noort V."/>
            <person name="Lavigne R."/>
            <person name="De Mot R."/>
        </authorList>
    </citation>
    <scope>NUCLEOTIDE SEQUENCE [LARGE SCALE GENOMIC DNA]</scope>
    <source>
        <strain evidence="7 8">RW8P3</strain>
    </source>
</reference>
<gene>
    <name evidence="7" type="ORF">HU752_030510</name>
</gene>
<feature type="transmembrane region" description="Helical" evidence="6">
    <location>
        <begin position="244"/>
        <end position="266"/>
    </location>
</feature>
<feature type="transmembrane region" description="Helical" evidence="6">
    <location>
        <begin position="204"/>
        <end position="224"/>
    </location>
</feature>
<name>A0A9E6PKD3_9PSED</name>
<sequence length="286" mass="31255">MDTQKHGKTPDLSPEERQDVTRNQPPRAAVLHEIIRLQGDQELERSVAALGWSALAAGLTMGLSLMAMGLLNSRLPDGEGFKVIASFGYCAGFLAVILARQQLFTENTLTAVLPLMSHPTLGNLGRLLRLWGVVLAGNLCGTLLVAYVMLHLPIFDSRTDLAFLEIGRKVMEHEPSQMFAKGIVSGWMIATMVWMIPSMESAKMWIIILITYLMALGDFTHIVAGSAEVSYLVFAGELSWREFWVHFAGPTLAGNIMGGSFIFALISHAQIRSESGAPKDQESPGK</sequence>
<dbReference type="GO" id="GO:0005886">
    <property type="term" value="C:plasma membrane"/>
    <property type="evidence" value="ECO:0007669"/>
    <property type="project" value="TreeGrafter"/>
</dbReference>
<evidence type="ECO:0000256" key="5">
    <source>
        <dbReference type="SAM" id="MobiDB-lite"/>
    </source>
</evidence>
<proteinExistence type="predicted"/>
<dbReference type="InterPro" id="IPR023271">
    <property type="entry name" value="Aquaporin-like"/>
</dbReference>
<evidence type="ECO:0000313" key="8">
    <source>
        <dbReference type="Proteomes" id="UP000634530"/>
    </source>
</evidence>